<dbReference type="Pfam" id="PF01330">
    <property type="entry name" value="RuvA_N"/>
    <property type="match status" value="1"/>
</dbReference>
<dbReference type="InterPro" id="IPR011114">
    <property type="entry name" value="RuvA_C"/>
</dbReference>
<evidence type="ECO:0000256" key="3">
    <source>
        <dbReference type="ARBA" id="ARBA00023125"/>
    </source>
</evidence>
<dbReference type="InterPro" id="IPR000085">
    <property type="entry name" value="RuvA"/>
</dbReference>
<keyword evidence="1 6" id="KW-0963">Cytoplasm</keyword>
<dbReference type="GO" id="GO:0016787">
    <property type="term" value="F:hydrolase activity"/>
    <property type="evidence" value="ECO:0007669"/>
    <property type="project" value="UniProtKB-KW"/>
</dbReference>
<dbReference type="GO" id="GO:0000400">
    <property type="term" value="F:four-way junction DNA binding"/>
    <property type="evidence" value="ECO:0007669"/>
    <property type="project" value="UniProtKB-UniRule"/>
</dbReference>
<feature type="domain" description="Helix-hairpin-helix DNA-binding motif class 1" evidence="7">
    <location>
        <begin position="108"/>
        <end position="127"/>
    </location>
</feature>
<keyword evidence="2 6" id="KW-0227">DNA damage</keyword>
<dbReference type="InterPro" id="IPR012340">
    <property type="entry name" value="NA-bd_OB-fold"/>
</dbReference>
<dbReference type="InterPro" id="IPR013849">
    <property type="entry name" value="DNA_helicase_Holl-junc_RuvA_I"/>
</dbReference>
<evidence type="ECO:0000256" key="1">
    <source>
        <dbReference type="ARBA" id="ARBA00022490"/>
    </source>
</evidence>
<keyword evidence="8" id="KW-0378">Hydrolase</keyword>
<evidence type="ECO:0000259" key="7">
    <source>
        <dbReference type="SMART" id="SM00278"/>
    </source>
</evidence>
<dbReference type="HAMAP" id="MF_00031">
    <property type="entry name" value="DNA_HJ_migration_RuvA"/>
    <property type="match status" value="1"/>
</dbReference>
<dbReference type="AlphaFoldDB" id="A0A7C1JXE3"/>
<dbReference type="CDD" id="cd14332">
    <property type="entry name" value="UBA_RuvA_C"/>
    <property type="match status" value="1"/>
</dbReference>
<dbReference type="Pfam" id="PF14520">
    <property type="entry name" value="HHH_5"/>
    <property type="match status" value="1"/>
</dbReference>
<sequence>MIRGLRGTLVSKRPGEVLVDVQGVIFRVQTSATTLQELGDPGEPISLVTHLMVREEELALYGFATETELELFLSLLGVSGVGPRGALSVLSLGPPERIAEWIREEQVDQLARAPGVGRKTASRIVLELRGRLPSLVPSSGVDELDRELLAALQALGYTAQEARMAAAQPDVRAAETLEQRILAALRHLAPS</sequence>
<dbReference type="GO" id="GO:0006281">
    <property type="term" value="P:DNA repair"/>
    <property type="evidence" value="ECO:0007669"/>
    <property type="project" value="UniProtKB-UniRule"/>
</dbReference>
<gene>
    <name evidence="6 8" type="primary">ruvA</name>
    <name evidence="8" type="ORF">ENP47_05845</name>
</gene>
<dbReference type="InterPro" id="IPR010994">
    <property type="entry name" value="RuvA_2-like"/>
</dbReference>
<dbReference type="SMART" id="SM00278">
    <property type="entry name" value="HhH1"/>
    <property type="match status" value="2"/>
</dbReference>
<dbReference type="SUPFAM" id="SSF47781">
    <property type="entry name" value="RuvA domain 2-like"/>
    <property type="match status" value="1"/>
</dbReference>
<feature type="region of interest" description="Domain I" evidence="6">
    <location>
        <begin position="1"/>
        <end position="64"/>
    </location>
</feature>
<dbReference type="GO" id="GO:0048476">
    <property type="term" value="C:Holliday junction resolvase complex"/>
    <property type="evidence" value="ECO:0007669"/>
    <property type="project" value="UniProtKB-UniRule"/>
</dbReference>
<dbReference type="GO" id="GO:0005524">
    <property type="term" value="F:ATP binding"/>
    <property type="evidence" value="ECO:0007669"/>
    <property type="project" value="InterPro"/>
</dbReference>
<dbReference type="NCBIfam" id="TIGR00084">
    <property type="entry name" value="ruvA"/>
    <property type="match status" value="1"/>
</dbReference>
<dbReference type="GO" id="GO:0009378">
    <property type="term" value="F:four-way junction helicase activity"/>
    <property type="evidence" value="ECO:0007669"/>
    <property type="project" value="InterPro"/>
</dbReference>
<keyword evidence="5 6" id="KW-0234">DNA repair</keyword>
<keyword evidence="3 6" id="KW-0238">DNA-binding</keyword>
<protein>
    <recommendedName>
        <fullName evidence="6">Holliday junction branch migration complex subunit RuvA</fullName>
    </recommendedName>
</protein>
<comment type="caution">
    <text evidence="6">Lacks conserved residue(s) required for the propagation of feature annotation.</text>
</comment>
<evidence type="ECO:0000256" key="4">
    <source>
        <dbReference type="ARBA" id="ARBA00023172"/>
    </source>
</evidence>
<comment type="caution">
    <text evidence="8">The sequence shown here is derived from an EMBL/GenBank/DDBJ whole genome shotgun (WGS) entry which is preliminary data.</text>
</comment>
<feature type="region of interest" description="Domain III" evidence="6">
    <location>
        <begin position="139"/>
        <end position="191"/>
    </location>
</feature>
<evidence type="ECO:0000256" key="2">
    <source>
        <dbReference type="ARBA" id="ARBA00022763"/>
    </source>
</evidence>
<dbReference type="EMBL" id="DSJL01000010">
    <property type="protein sequence ID" value="HEF65098.1"/>
    <property type="molecule type" value="Genomic_DNA"/>
</dbReference>
<comment type="function">
    <text evidence="6">The RuvA-RuvB-RuvC complex processes Holliday junction (HJ) DNA during genetic recombination and DNA repair, while the RuvA-RuvB complex plays an important role in the rescue of blocked DNA replication forks via replication fork reversal (RFR). RuvA specifically binds to HJ cruciform DNA, conferring on it an open structure. The RuvB hexamer acts as an ATP-dependent pump, pulling dsDNA into and through the RuvAB complex. HJ branch migration allows RuvC to scan DNA until it finds its consensus sequence, where it cleaves and resolves the cruciform DNA.</text>
</comment>
<reference evidence="8" key="1">
    <citation type="journal article" date="2020" name="mSystems">
        <title>Genome- and Community-Level Interaction Insights into Carbon Utilization and Element Cycling Functions of Hydrothermarchaeota in Hydrothermal Sediment.</title>
        <authorList>
            <person name="Zhou Z."/>
            <person name="Liu Y."/>
            <person name="Xu W."/>
            <person name="Pan J."/>
            <person name="Luo Z.H."/>
            <person name="Li M."/>
        </authorList>
    </citation>
    <scope>NUCLEOTIDE SEQUENCE [LARGE SCALE GENOMIC DNA]</scope>
    <source>
        <strain evidence="8">SpSt-222</strain>
    </source>
</reference>
<dbReference type="GO" id="GO:0009379">
    <property type="term" value="C:Holliday junction helicase complex"/>
    <property type="evidence" value="ECO:0007669"/>
    <property type="project" value="InterPro"/>
</dbReference>
<evidence type="ECO:0000313" key="8">
    <source>
        <dbReference type="EMBL" id="HEF65098.1"/>
    </source>
</evidence>
<dbReference type="GO" id="GO:0006310">
    <property type="term" value="P:DNA recombination"/>
    <property type="evidence" value="ECO:0007669"/>
    <property type="project" value="UniProtKB-UniRule"/>
</dbReference>
<keyword evidence="4 6" id="KW-0233">DNA recombination</keyword>
<comment type="domain">
    <text evidence="6">Has three domains with a flexible linker between the domains II and III and assumes an 'L' shape. Domain III is highly mobile and contacts RuvB.</text>
</comment>
<dbReference type="Gene3D" id="1.10.150.20">
    <property type="entry name" value="5' to 3' exonuclease, C-terminal subdomain"/>
    <property type="match status" value="1"/>
</dbReference>
<accession>A0A7C1JXE3</accession>
<proteinExistence type="inferred from homology"/>
<comment type="similarity">
    <text evidence="6">Belongs to the RuvA family.</text>
</comment>
<dbReference type="Gene3D" id="2.40.50.140">
    <property type="entry name" value="Nucleic acid-binding proteins"/>
    <property type="match status" value="1"/>
</dbReference>
<dbReference type="InterPro" id="IPR003583">
    <property type="entry name" value="Hlx-hairpin-Hlx_DNA-bd_motif"/>
</dbReference>
<evidence type="ECO:0000256" key="5">
    <source>
        <dbReference type="ARBA" id="ARBA00023204"/>
    </source>
</evidence>
<name>A0A7C1JXE3_THERO</name>
<dbReference type="SUPFAM" id="SSF50249">
    <property type="entry name" value="Nucleic acid-binding proteins"/>
    <property type="match status" value="1"/>
</dbReference>
<organism evidence="8">
    <name type="scientific">Thermomicrobium roseum</name>
    <dbReference type="NCBI Taxonomy" id="500"/>
    <lineage>
        <taxon>Bacteria</taxon>
        <taxon>Pseudomonadati</taxon>
        <taxon>Thermomicrobiota</taxon>
        <taxon>Thermomicrobia</taxon>
        <taxon>Thermomicrobiales</taxon>
        <taxon>Thermomicrobiaceae</taxon>
        <taxon>Thermomicrobium</taxon>
    </lineage>
</organism>
<comment type="subunit">
    <text evidence="6">Homotetramer. Forms an RuvA(8)-RuvB(12)-Holliday junction (HJ) complex. HJ DNA is sandwiched between 2 RuvA tetramers; dsDNA enters through RuvA and exits via RuvB. An RuvB hexamer assembles on each DNA strand where it exits the tetramer. Each RuvB hexamer is contacted by two RuvA subunits (via domain III) on 2 adjacent RuvB subunits; this complex drives branch migration. In the full resolvosome a probable DNA-RuvA(4)-RuvB(12)-RuvC(2) complex forms which resolves the HJ.</text>
</comment>
<feature type="domain" description="Helix-hairpin-helix DNA-binding motif class 1" evidence="7">
    <location>
        <begin position="73"/>
        <end position="92"/>
    </location>
</feature>
<evidence type="ECO:0000256" key="6">
    <source>
        <dbReference type="HAMAP-Rule" id="MF_00031"/>
    </source>
</evidence>
<comment type="subcellular location">
    <subcellularLocation>
        <location evidence="6">Cytoplasm</location>
    </subcellularLocation>
</comment>
<dbReference type="GO" id="GO:0005737">
    <property type="term" value="C:cytoplasm"/>
    <property type="evidence" value="ECO:0007669"/>
    <property type="project" value="UniProtKB-SubCell"/>
</dbReference>